<protein>
    <submittedName>
        <fullName evidence="1">Uncharacterized protein</fullName>
    </submittedName>
</protein>
<organism evidence="1 2">
    <name type="scientific">Caerostris extrusa</name>
    <name type="common">Bark spider</name>
    <name type="synonym">Caerostris bankana</name>
    <dbReference type="NCBI Taxonomy" id="172846"/>
    <lineage>
        <taxon>Eukaryota</taxon>
        <taxon>Metazoa</taxon>
        <taxon>Ecdysozoa</taxon>
        <taxon>Arthropoda</taxon>
        <taxon>Chelicerata</taxon>
        <taxon>Arachnida</taxon>
        <taxon>Araneae</taxon>
        <taxon>Araneomorphae</taxon>
        <taxon>Entelegynae</taxon>
        <taxon>Araneoidea</taxon>
        <taxon>Araneidae</taxon>
        <taxon>Caerostris</taxon>
    </lineage>
</organism>
<evidence type="ECO:0000313" key="2">
    <source>
        <dbReference type="Proteomes" id="UP001054945"/>
    </source>
</evidence>
<dbReference type="EMBL" id="BPLR01010755">
    <property type="protein sequence ID" value="GIY41777.1"/>
    <property type="molecule type" value="Genomic_DNA"/>
</dbReference>
<proteinExistence type="predicted"/>
<name>A0AAV4TA36_CAEEX</name>
<evidence type="ECO:0000313" key="1">
    <source>
        <dbReference type="EMBL" id="GIY41777.1"/>
    </source>
</evidence>
<gene>
    <name evidence="1" type="ORF">CEXT_298661</name>
</gene>
<comment type="caution">
    <text evidence="1">The sequence shown here is derived from an EMBL/GenBank/DDBJ whole genome shotgun (WGS) entry which is preliminary data.</text>
</comment>
<dbReference type="Proteomes" id="UP001054945">
    <property type="component" value="Unassembled WGS sequence"/>
</dbReference>
<sequence length="104" mass="11994">MPPKPGYFSSNFYRESRLHGNGVCGWDIRFGTTLGACLPGIFLVKFLPRVPSPWQRSLRMGYPPHNDALGACLPRDISRHFYREYHLHGNGVSGWDIRLRTTRY</sequence>
<accession>A0AAV4TA36</accession>
<dbReference type="AlphaFoldDB" id="A0AAV4TA36"/>
<keyword evidence="2" id="KW-1185">Reference proteome</keyword>
<reference evidence="1 2" key="1">
    <citation type="submission" date="2021-06" db="EMBL/GenBank/DDBJ databases">
        <title>Caerostris extrusa draft genome.</title>
        <authorList>
            <person name="Kono N."/>
            <person name="Arakawa K."/>
        </authorList>
    </citation>
    <scope>NUCLEOTIDE SEQUENCE [LARGE SCALE GENOMIC DNA]</scope>
</reference>